<dbReference type="InParanoid" id="A0A7M7NXM7"/>
<dbReference type="GO" id="GO:0005634">
    <property type="term" value="C:nucleus"/>
    <property type="evidence" value="ECO:0007669"/>
    <property type="project" value="UniProtKB-SubCell"/>
</dbReference>
<proteinExistence type="predicted"/>
<dbReference type="Pfam" id="PF13934">
    <property type="entry name" value="ELYS"/>
    <property type="match status" value="1"/>
</dbReference>
<dbReference type="InterPro" id="IPR015943">
    <property type="entry name" value="WD40/YVTN_repeat-like_dom_sf"/>
</dbReference>
<dbReference type="OMA" id="KWNHDCL"/>
<feature type="compositionally biased region" description="Basic and acidic residues" evidence="3">
    <location>
        <begin position="1779"/>
        <end position="1791"/>
    </location>
</feature>
<keyword evidence="7" id="KW-1185">Reference proteome</keyword>
<dbReference type="OrthoDB" id="20729at2759"/>
<feature type="region of interest" description="Disordered" evidence="3">
    <location>
        <begin position="1492"/>
        <end position="1582"/>
    </location>
</feature>
<evidence type="ECO:0000256" key="1">
    <source>
        <dbReference type="ARBA" id="ARBA00004123"/>
    </source>
</evidence>
<dbReference type="InterPro" id="IPR032040">
    <property type="entry name" value="ELYS-bb"/>
</dbReference>
<organism evidence="6 7">
    <name type="scientific">Strongylocentrotus purpuratus</name>
    <name type="common">Purple sea urchin</name>
    <dbReference type="NCBI Taxonomy" id="7668"/>
    <lineage>
        <taxon>Eukaryota</taxon>
        <taxon>Metazoa</taxon>
        <taxon>Echinodermata</taxon>
        <taxon>Eleutherozoa</taxon>
        <taxon>Echinozoa</taxon>
        <taxon>Echinoidea</taxon>
        <taxon>Euechinoidea</taxon>
        <taxon>Echinacea</taxon>
        <taxon>Camarodonta</taxon>
        <taxon>Echinidea</taxon>
        <taxon>Strongylocentrotidae</taxon>
        <taxon>Strongylocentrotus</taxon>
    </lineage>
</organism>
<evidence type="ECO:0000256" key="3">
    <source>
        <dbReference type="SAM" id="MobiDB-lite"/>
    </source>
</evidence>
<dbReference type="Pfam" id="PF16687">
    <property type="entry name" value="ELYS-bb"/>
    <property type="match status" value="1"/>
</dbReference>
<dbReference type="Gene3D" id="2.130.10.10">
    <property type="entry name" value="YVTN repeat-like/Quinoprotein amine dehydrogenase"/>
    <property type="match status" value="1"/>
</dbReference>
<reference evidence="7" key="1">
    <citation type="submission" date="2015-02" db="EMBL/GenBank/DDBJ databases">
        <title>Genome sequencing for Strongylocentrotus purpuratus.</title>
        <authorList>
            <person name="Murali S."/>
            <person name="Liu Y."/>
            <person name="Vee V."/>
            <person name="English A."/>
            <person name="Wang M."/>
            <person name="Skinner E."/>
            <person name="Han Y."/>
            <person name="Muzny D.M."/>
            <person name="Worley K.C."/>
            <person name="Gibbs R.A."/>
        </authorList>
    </citation>
    <scope>NUCLEOTIDE SEQUENCE</scope>
</reference>
<name>A0A7M7NXM7_STRPU</name>
<feature type="compositionally biased region" description="Polar residues" evidence="3">
    <location>
        <begin position="1332"/>
        <end position="1352"/>
    </location>
</feature>
<feature type="compositionally biased region" description="Low complexity" evidence="3">
    <location>
        <begin position="1765"/>
        <end position="1777"/>
    </location>
</feature>
<feature type="compositionally biased region" description="Basic and acidic residues" evidence="3">
    <location>
        <begin position="1709"/>
        <end position="1728"/>
    </location>
</feature>
<evidence type="ECO:0000259" key="4">
    <source>
        <dbReference type="Pfam" id="PF13934"/>
    </source>
</evidence>
<dbReference type="EnsemblMetazoa" id="XM_030987243">
    <property type="protein sequence ID" value="XP_030843103"/>
    <property type="gene ID" value="LOC755028"/>
</dbReference>
<dbReference type="InterPro" id="IPR052620">
    <property type="entry name" value="ELYS/MEL-28_NucAsmblyFactor"/>
</dbReference>
<dbReference type="RefSeq" id="XP_030843103.1">
    <property type="nucleotide sequence ID" value="XM_030987243.1"/>
</dbReference>
<feature type="region of interest" description="Disordered" evidence="3">
    <location>
        <begin position="1681"/>
        <end position="1956"/>
    </location>
</feature>
<dbReference type="PANTHER" id="PTHR21583">
    <property type="entry name" value="ELYS PROTEIN"/>
    <property type="match status" value="1"/>
</dbReference>
<evidence type="ECO:0000256" key="2">
    <source>
        <dbReference type="ARBA" id="ARBA00023242"/>
    </source>
</evidence>
<feature type="compositionally biased region" description="Polar residues" evidence="3">
    <location>
        <begin position="1829"/>
        <end position="1842"/>
    </location>
</feature>
<dbReference type="InterPro" id="IPR036322">
    <property type="entry name" value="WD40_repeat_dom_sf"/>
</dbReference>
<protein>
    <recommendedName>
        <fullName evidence="8">Protein ELYS</fullName>
    </recommendedName>
</protein>
<dbReference type="SUPFAM" id="SSF50978">
    <property type="entry name" value="WD40 repeat-like"/>
    <property type="match status" value="1"/>
</dbReference>
<dbReference type="CTD" id="25909"/>
<dbReference type="PANTHER" id="PTHR21583:SF8">
    <property type="entry name" value="PROTEIN ELYS"/>
    <property type="match status" value="1"/>
</dbReference>
<accession>A0A7M7NXM7</accession>
<evidence type="ECO:0000313" key="7">
    <source>
        <dbReference type="Proteomes" id="UP000007110"/>
    </source>
</evidence>
<feature type="compositionally biased region" description="Polar residues" evidence="3">
    <location>
        <begin position="1306"/>
        <end position="1315"/>
    </location>
</feature>
<dbReference type="KEGG" id="spu:755028"/>
<feature type="compositionally biased region" description="Acidic residues" evidence="3">
    <location>
        <begin position="1508"/>
        <end position="1521"/>
    </location>
</feature>
<keyword evidence="2" id="KW-0539">Nucleus</keyword>
<reference evidence="6" key="2">
    <citation type="submission" date="2021-01" db="UniProtKB">
        <authorList>
            <consortium name="EnsemblMetazoa"/>
        </authorList>
    </citation>
    <scope>IDENTIFICATION</scope>
</reference>
<dbReference type="Proteomes" id="UP000007110">
    <property type="component" value="Unassembled WGS sequence"/>
</dbReference>
<sequence>MENCVIEPHSIAEPIGIVSSELSSFSNKAGEVNIFGGFSKDGKRGWVATDSTLDVVCTRTGNRLSSFNFSQVAGSSATITCVKDYPCHRSYQLLVGLQTASEKGMVCRFRPHSSKLLTVVNFPHVVTAIDCVTSVGGIESPNFALSDELRRFFGIVAVGTKGGHVYLLDMKLDEEVEFWDTTRGCPAQIIAPGITDIDQRRLKSASKGEHLCLDLNSDAFSYYSFNYCKPDGKTFKTFPIGEVSVTSLTYIPQIGSLVVGFNFGSFQLWRLADTSLEYSGPLSRHPSPVTHFAYQEPEDDPQNFCYLWVARGPVLSDSKDQEALTDIHLFQLAYESKTQHPKHGHMFQDLVDCIGRFEHCLTATPLDSSDVNSLGSRLLACYTLDRAVPPGYKIHDDSTAEEEVNPMDLSLAVFVWEGCPANMETQDTTNHYIALFDLDRYYQAQMPSFIKSDELTEPPPYFSFYNLEAVVDAAAPDFALNVHLDKGSLTKYQSTCQSVPEQHLHPSALNFNMVCLAEGSLVHASFLGIQRKILADMCNQGPTLLREPRPFYMRCWNAHLIPRRNFAEQIPSNTSQVQQREALLTLALEHNQLGFLVACISSWSQGDFTSGMNLRSILEWAWGKVANIKQTVDEICVPLYDGYGTTLDSQANKLLKTCSTQLRHMVDLFQALLDQSGSTTDQGVKDLETKLGVVTLLSQHLQMVLWFTHSGLLPECADDLGSPLHGQFCYPSSLLRQTYAQRRAELSRMCRQSGNSDIMLIDGLVSEAGPALTSLWDRKEQGGTGTYPPPSLHALLDMFLLENVPLATKHCIVGYLLLDIISVGQDAKHSEMVEKIEKFHQVFSLPLGLTKLLQAFWLLDHRDYEEALTMLLDPNTNNDLLSWQHTRIIKTFLYHGQAKMALQYVRCVRPALETPEDVKLHLTVLLANGLTAEAFQFQREYRDPSTMDELLYHIFLGSQQTKTMDQLLRLPFDDIEESVLERYLLETTEPNSKELLVMHYLQRTRFVDAVRLNENLKQQAMMGDNDPLARERTSARNIITESYVNVLPRVQRRLAFDTDSRQKKPVGIRREVPRPKPLSAIINPAKSSKVITHALLLNAVLDRIAEARDVMKADLTPTNLQDDSYESSPCIEPFVGTPMTPRNRTARSADVSVVYPETLEAEDTAPYHPFSTSLNFSMNQSLRGLGGMETPKVLKESFKRPPLDYSGAAALSLLQTPPVKRRMPIIQQEPQVAPPTPQSILKVRKIIRRSPSPPKVVTERARGFTAADITLPTPPQFHRKVLSFAEEEPDKTKEATPARHIRFSDDTISQESPSPDINELMPEPPSFIPQRDTPSPQTWATPPLSPQTSPTKEASETPPFQSPMEGIPPEQAHDSSISPAQMEQEEEPGHLVLTPKMKPPTPKSSRIITPKEKPPSVRLPSPQPQPSQENEQVLQALFQDDDSQTPPIPEGMMLNLEGVLGHSNLVGAEEDGEEDEEITFNFSLRQSLSPAAAARVQREREEPVPMAMDDEDEDEQMETEGLDVKREPSTVVPPGFYFQPSPRKPIHPLSPFQFKEKFTPRLPNRDVPSPSSVPLPSPPRESRDFDVEQAFLERDPPVSDDWQLTFEAEETEEEEDEAVVVAEGQTKVRFGEEEVFEISSFVPKHIREGVHIQTSPMVGATSDYLQQQTMKAEVAEMSVQTTPGLALRTREVEKTPPRVPFGETLKQTEGAHREEEQELTEEPRDASKLDSPMDVQADIISPPKPPSLMIPTPPEGNETPRRSPRSPVTRSMTSRSSPRTKDKQEHKKEEPTTPAQPSFIFSPPLTRSRGRRSAVRIITKETAPPVPPSFSQTASETILTVPSPSPLPGESLMGGRGIRSGRKGRGGNASMTQVKEKPAVTPSRYTRRSLAVSHLQSPSEADSVVLLSPAPTEPEGDALLDTSLRRNPRRAVRVAPHSMTLRTPQEKKKVRKLKAW</sequence>
<feature type="region of interest" description="Disordered" evidence="3">
    <location>
        <begin position="1286"/>
        <end position="1452"/>
    </location>
</feature>
<evidence type="ECO:0008006" key="8">
    <source>
        <dbReference type="Google" id="ProtNLM"/>
    </source>
</evidence>
<comment type="subcellular location">
    <subcellularLocation>
        <location evidence="1">Nucleus</location>
    </subcellularLocation>
</comment>
<feature type="compositionally biased region" description="Pro residues" evidence="3">
    <location>
        <begin position="1742"/>
        <end position="1754"/>
    </location>
</feature>
<evidence type="ECO:0000313" key="6">
    <source>
        <dbReference type="EnsemblMetazoa" id="XP_030843103"/>
    </source>
</evidence>
<feature type="compositionally biased region" description="Basic and acidic residues" evidence="3">
    <location>
        <begin position="1290"/>
        <end position="1305"/>
    </location>
</feature>
<dbReference type="GeneID" id="755028"/>
<evidence type="ECO:0000259" key="5">
    <source>
        <dbReference type="Pfam" id="PF16687"/>
    </source>
</evidence>
<feature type="domain" description="ELYS beta-propeller" evidence="5">
    <location>
        <begin position="45"/>
        <end position="523"/>
    </location>
</feature>
<dbReference type="InterPro" id="IPR025151">
    <property type="entry name" value="ELYS_dom"/>
</dbReference>
<feature type="domain" description="ELYS-like" evidence="4">
    <location>
        <begin position="761"/>
        <end position="986"/>
    </location>
</feature>